<sequence>MDSQPHILVVDDHQEIRTLLQRFLTDHGYRITTASNGVEMKKCLQDAAIDLIVLDLMMPGEDGLTLCRNLRAESNIPVIMLTAMGEETDRIIGLEMGADDYLAKPFNPRELLARIKAVMRRMGTMPEVSREELSQQLNFLGWTLRPASRELTDPQQTLVPLSTAEFTLLMAFVTRPGRVLSRDQLLDLARGREARAFDRAIDTLVSRLRRKLRDQPRNPQIIKTVRGGGYLFAAKVENNNASLA</sequence>
<keyword evidence="4" id="KW-0902">Two-component regulatory system</keyword>
<dbReference type="AlphaFoldDB" id="A0A1E2UMC6"/>
<dbReference type="Proteomes" id="UP000094849">
    <property type="component" value="Unassembled WGS sequence"/>
</dbReference>
<comment type="subcellular location">
    <subcellularLocation>
        <location evidence="1">Cytoplasm</location>
    </subcellularLocation>
</comment>
<evidence type="ECO:0000256" key="5">
    <source>
        <dbReference type="ARBA" id="ARBA00023015"/>
    </source>
</evidence>
<evidence type="ECO:0000259" key="10">
    <source>
        <dbReference type="PROSITE" id="PS50110"/>
    </source>
</evidence>
<dbReference type="Gene3D" id="1.10.10.10">
    <property type="entry name" value="Winged helix-like DNA-binding domain superfamily/Winged helix DNA-binding domain"/>
    <property type="match status" value="1"/>
</dbReference>
<dbReference type="PROSITE" id="PS51755">
    <property type="entry name" value="OMPR_PHOB"/>
    <property type="match status" value="1"/>
</dbReference>
<protein>
    <submittedName>
        <fullName evidence="12">DNA-binding response regulator</fullName>
    </submittedName>
</protein>
<dbReference type="Gene3D" id="6.10.250.690">
    <property type="match status" value="1"/>
</dbReference>
<evidence type="ECO:0000256" key="4">
    <source>
        <dbReference type="ARBA" id="ARBA00023012"/>
    </source>
</evidence>
<dbReference type="SUPFAM" id="SSF52172">
    <property type="entry name" value="CheY-like"/>
    <property type="match status" value="1"/>
</dbReference>
<evidence type="ECO:0000256" key="2">
    <source>
        <dbReference type="ARBA" id="ARBA00022490"/>
    </source>
</evidence>
<accession>A0A1E2UMC6</accession>
<dbReference type="SUPFAM" id="SSF46894">
    <property type="entry name" value="C-terminal effector domain of the bipartite response regulators"/>
    <property type="match status" value="1"/>
</dbReference>
<dbReference type="InterPro" id="IPR011006">
    <property type="entry name" value="CheY-like_superfamily"/>
</dbReference>
<feature type="DNA-binding region" description="OmpR/PhoB-type" evidence="9">
    <location>
        <begin position="134"/>
        <end position="234"/>
    </location>
</feature>
<keyword evidence="3 8" id="KW-0597">Phosphoprotein</keyword>
<dbReference type="Pfam" id="PF00072">
    <property type="entry name" value="Response_reg"/>
    <property type="match status" value="1"/>
</dbReference>
<dbReference type="GO" id="GO:0000976">
    <property type="term" value="F:transcription cis-regulatory region binding"/>
    <property type="evidence" value="ECO:0007669"/>
    <property type="project" value="TreeGrafter"/>
</dbReference>
<proteinExistence type="predicted"/>
<evidence type="ECO:0000256" key="9">
    <source>
        <dbReference type="PROSITE-ProRule" id="PRU01091"/>
    </source>
</evidence>
<evidence type="ECO:0000256" key="8">
    <source>
        <dbReference type="PROSITE-ProRule" id="PRU00169"/>
    </source>
</evidence>
<dbReference type="FunFam" id="3.40.50.2300:FF:000001">
    <property type="entry name" value="DNA-binding response regulator PhoB"/>
    <property type="match status" value="1"/>
</dbReference>
<keyword evidence="13" id="KW-1185">Reference proteome</keyword>
<dbReference type="SMART" id="SM00448">
    <property type="entry name" value="REC"/>
    <property type="match status" value="1"/>
</dbReference>
<dbReference type="GO" id="GO:0005829">
    <property type="term" value="C:cytosol"/>
    <property type="evidence" value="ECO:0007669"/>
    <property type="project" value="TreeGrafter"/>
</dbReference>
<dbReference type="PANTHER" id="PTHR48111:SF4">
    <property type="entry name" value="DNA-BINDING DUAL TRANSCRIPTIONAL REGULATOR OMPR"/>
    <property type="match status" value="1"/>
</dbReference>
<evidence type="ECO:0000256" key="6">
    <source>
        <dbReference type="ARBA" id="ARBA00023125"/>
    </source>
</evidence>
<keyword evidence="5" id="KW-0805">Transcription regulation</keyword>
<dbReference type="FunFam" id="1.10.10.10:FF:000099">
    <property type="entry name" value="Two-component system response regulator TorR"/>
    <property type="match status" value="1"/>
</dbReference>
<keyword evidence="2" id="KW-0963">Cytoplasm</keyword>
<keyword evidence="7" id="KW-0804">Transcription</keyword>
<evidence type="ECO:0000256" key="7">
    <source>
        <dbReference type="ARBA" id="ARBA00023163"/>
    </source>
</evidence>
<dbReference type="CDD" id="cd00383">
    <property type="entry name" value="trans_reg_C"/>
    <property type="match status" value="1"/>
</dbReference>
<dbReference type="InterPro" id="IPR001867">
    <property type="entry name" value="OmpR/PhoB-type_DNA-bd"/>
</dbReference>
<dbReference type="InterPro" id="IPR036388">
    <property type="entry name" value="WH-like_DNA-bd_sf"/>
</dbReference>
<feature type="domain" description="Response regulatory" evidence="10">
    <location>
        <begin position="6"/>
        <end position="119"/>
    </location>
</feature>
<comment type="caution">
    <text evidence="12">The sequence shown here is derived from an EMBL/GenBank/DDBJ whole genome shotgun (WGS) entry which is preliminary data.</text>
</comment>
<evidence type="ECO:0000313" key="13">
    <source>
        <dbReference type="Proteomes" id="UP000094849"/>
    </source>
</evidence>
<dbReference type="Gene3D" id="3.40.50.2300">
    <property type="match status" value="1"/>
</dbReference>
<organism evidence="12 13">
    <name type="scientific">Candidatus Thiodiazotropha endoloripes</name>
    <dbReference type="NCBI Taxonomy" id="1818881"/>
    <lineage>
        <taxon>Bacteria</taxon>
        <taxon>Pseudomonadati</taxon>
        <taxon>Pseudomonadota</taxon>
        <taxon>Gammaproteobacteria</taxon>
        <taxon>Chromatiales</taxon>
        <taxon>Sedimenticolaceae</taxon>
        <taxon>Candidatus Thiodiazotropha</taxon>
    </lineage>
</organism>
<dbReference type="SMART" id="SM00862">
    <property type="entry name" value="Trans_reg_C"/>
    <property type="match status" value="1"/>
</dbReference>
<keyword evidence="6 9" id="KW-0238">DNA-binding</keyword>
<dbReference type="PANTHER" id="PTHR48111">
    <property type="entry name" value="REGULATOR OF RPOS"/>
    <property type="match status" value="1"/>
</dbReference>
<dbReference type="RefSeq" id="WP_069024075.1">
    <property type="nucleotide sequence ID" value="NZ_LVJZ01000003.1"/>
</dbReference>
<dbReference type="GO" id="GO:0032993">
    <property type="term" value="C:protein-DNA complex"/>
    <property type="evidence" value="ECO:0007669"/>
    <property type="project" value="TreeGrafter"/>
</dbReference>
<dbReference type="EMBL" id="LVJZ01000003">
    <property type="protein sequence ID" value="ODB95694.1"/>
    <property type="molecule type" value="Genomic_DNA"/>
</dbReference>
<name>A0A1E2UMC6_9GAMM</name>
<gene>
    <name evidence="12" type="ORF">A3196_02355</name>
</gene>
<dbReference type="STRING" id="1818881.A3196_02355"/>
<evidence type="ECO:0000313" key="12">
    <source>
        <dbReference type="EMBL" id="ODB95694.1"/>
    </source>
</evidence>
<feature type="modified residue" description="4-aspartylphosphate" evidence="8">
    <location>
        <position position="55"/>
    </location>
</feature>
<dbReference type="InterPro" id="IPR016032">
    <property type="entry name" value="Sig_transdc_resp-reg_C-effctor"/>
</dbReference>
<evidence type="ECO:0000259" key="11">
    <source>
        <dbReference type="PROSITE" id="PS51755"/>
    </source>
</evidence>
<dbReference type="PROSITE" id="PS50110">
    <property type="entry name" value="RESPONSE_REGULATORY"/>
    <property type="match status" value="1"/>
</dbReference>
<dbReference type="GO" id="GO:0000156">
    <property type="term" value="F:phosphorelay response regulator activity"/>
    <property type="evidence" value="ECO:0007669"/>
    <property type="project" value="TreeGrafter"/>
</dbReference>
<evidence type="ECO:0000256" key="3">
    <source>
        <dbReference type="ARBA" id="ARBA00022553"/>
    </source>
</evidence>
<dbReference type="InterPro" id="IPR001789">
    <property type="entry name" value="Sig_transdc_resp-reg_receiver"/>
</dbReference>
<evidence type="ECO:0000256" key="1">
    <source>
        <dbReference type="ARBA" id="ARBA00004496"/>
    </source>
</evidence>
<dbReference type="Pfam" id="PF00486">
    <property type="entry name" value="Trans_reg_C"/>
    <property type="match status" value="1"/>
</dbReference>
<dbReference type="GO" id="GO:0006355">
    <property type="term" value="P:regulation of DNA-templated transcription"/>
    <property type="evidence" value="ECO:0007669"/>
    <property type="project" value="InterPro"/>
</dbReference>
<reference evidence="12 13" key="1">
    <citation type="submission" date="2016-03" db="EMBL/GenBank/DDBJ databases">
        <title>Chemosynthetic sulphur-oxidizing symbionts of marine invertebrate animals are capable of nitrogen fixation.</title>
        <authorList>
            <person name="Petersen J.M."/>
            <person name="Kemper A."/>
            <person name="Gruber-Vodicka H."/>
            <person name="Cardini U."/>
            <person name="Geest Mvander."/>
            <person name="Kleiner M."/>
            <person name="Bulgheresi S."/>
            <person name="Fussmann M."/>
            <person name="Herbold C."/>
            <person name="Seah B.K.B."/>
            <person name="Antony C.Paul."/>
            <person name="Liu D."/>
            <person name="Belitz A."/>
            <person name="Weber M."/>
        </authorList>
    </citation>
    <scope>NUCLEOTIDE SEQUENCE [LARGE SCALE GENOMIC DNA]</scope>
    <source>
        <strain evidence="12">G_D</strain>
    </source>
</reference>
<feature type="domain" description="OmpR/PhoB-type" evidence="11">
    <location>
        <begin position="134"/>
        <end position="234"/>
    </location>
</feature>
<dbReference type="InterPro" id="IPR039420">
    <property type="entry name" value="WalR-like"/>
</dbReference>